<dbReference type="AlphaFoldDB" id="A0A3M7MBN1"/>
<name>A0A3M7MBN1_9PLEO</name>
<feature type="compositionally biased region" description="Pro residues" evidence="1">
    <location>
        <begin position="7"/>
        <end position="28"/>
    </location>
</feature>
<accession>A0A3M7MBN1</accession>
<dbReference type="Proteomes" id="UP000265663">
    <property type="component" value="Unassembled WGS sequence"/>
</dbReference>
<keyword evidence="3" id="KW-1185">Reference proteome</keyword>
<organism evidence="2 3">
    <name type="scientific">Pyrenophora seminiperda CCB06</name>
    <dbReference type="NCBI Taxonomy" id="1302712"/>
    <lineage>
        <taxon>Eukaryota</taxon>
        <taxon>Fungi</taxon>
        <taxon>Dikarya</taxon>
        <taxon>Ascomycota</taxon>
        <taxon>Pezizomycotina</taxon>
        <taxon>Dothideomycetes</taxon>
        <taxon>Pleosporomycetidae</taxon>
        <taxon>Pleosporales</taxon>
        <taxon>Pleosporineae</taxon>
        <taxon>Pleosporaceae</taxon>
        <taxon>Pyrenophora</taxon>
    </lineage>
</organism>
<sequence length="192" mass="21621">MHSDRPLPLPLLPPPLLPNPVTPPPSPSPSRRKSTSKTPDFSPWNKHDELLATNWKVARKLQSNIDRLRHEFEQDQQHATTSPQELAALQKKQAELEAATTLCQKTWDIYYWAQDKGREDRAESPWDTAAARQSRYAAAIGLEGEKWISPMRGVLVLNNKLEEAWHGVAKLDALEWEDAAEMEAAAGEVVTT</sequence>
<reference evidence="2 3" key="1">
    <citation type="journal article" date="2014" name="PLoS ONE">
        <title>De novo Genome Assembly of the Fungal Plant Pathogen Pyrenophora semeniperda.</title>
        <authorList>
            <person name="Soliai M.M."/>
            <person name="Meyer S.E."/>
            <person name="Udall J.A."/>
            <person name="Elzinga D.E."/>
            <person name="Hermansen R.A."/>
            <person name="Bodily P.M."/>
            <person name="Hart A.A."/>
            <person name="Coleman C.E."/>
        </authorList>
    </citation>
    <scope>NUCLEOTIDE SEQUENCE [LARGE SCALE GENOMIC DNA]</scope>
    <source>
        <strain evidence="2 3">CCB06</strain>
        <tissue evidence="2">Mycelium</tissue>
    </source>
</reference>
<protein>
    <submittedName>
        <fullName evidence="2">Uncharacterized protein</fullName>
    </submittedName>
</protein>
<proteinExistence type="predicted"/>
<evidence type="ECO:0000313" key="3">
    <source>
        <dbReference type="Proteomes" id="UP000265663"/>
    </source>
</evidence>
<feature type="region of interest" description="Disordered" evidence="1">
    <location>
        <begin position="1"/>
        <end position="46"/>
    </location>
</feature>
<dbReference type="EMBL" id="KE747828">
    <property type="protein sequence ID" value="RMZ71862.1"/>
    <property type="molecule type" value="Genomic_DNA"/>
</dbReference>
<gene>
    <name evidence="2" type="ORF">GMOD_00009209</name>
</gene>
<evidence type="ECO:0000313" key="2">
    <source>
        <dbReference type="EMBL" id="RMZ71862.1"/>
    </source>
</evidence>
<evidence type="ECO:0000256" key="1">
    <source>
        <dbReference type="SAM" id="MobiDB-lite"/>
    </source>
</evidence>